<evidence type="ECO:0000313" key="1">
    <source>
        <dbReference type="EMBL" id="CDM38075.1"/>
    </source>
</evidence>
<reference evidence="1" key="1">
    <citation type="journal article" date="2014" name="Nat. Commun.">
        <title>Multiple recent horizontal transfers of a large genomic region in cheese making fungi.</title>
        <authorList>
            <person name="Cheeseman K."/>
            <person name="Ropars J."/>
            <person name="Renault P."/>
            <person name="Dupont J."/>
            <person name="Gouzy J."/>
            <person name="Branca A."/>
            <person name="Abraham A.L."/>
            <person name="Ceppi M."/>
            <person name="Conseiller E."/>
            <person name="Debuchy R."/>
            <person name="Malagnac F."/>
            <person name="Goarin A."/>
            <person name="Silar P."/>
            <person name="Lacoste S."/>
            <person name="Sallet E."/>
            <person name="Bensimon A."/>
            <person name="Giraud T."/>
            <person name="Brygoo Y."/>
        </authorList>
    </citation>
    <scope>NUCLEOTIDE SEQUENCE [LARGE SCALE GENOMIC DNA]</scope>
    <source>
        <strain evidence="1">FM164</strain>
    </source>
</reference>
<dbReference type="EMBL" id="HG792022">
    <property type="protein sequence ID" value="CDM38075.1"/>
    <property type="molecule type" value="Genomic_DNA"/>
</dbReference>
<dbReference type="Proteomes" id="UP000030686">
    <property type="component" value="Unassembled WGS sequence"/>
</dbReference>
<accession>W6QNT7</accession>
<dbReference type="AlphaFoldDB" id="W6QNT7"/>
<keyword evidence="2" id="KW-1185">Reference proteome</keyword>
<proteinExistence type="predicted"/>
<sequence length="58" mass="6776">MQGDGGYDNRPVRSAKPIFFLFSSLTHRRLDHLPLFSLVGLYIPRWISRLPGCLYFLH</sequence>
<gene>
    <name evidence="1" type="ORF">PROQFM164_S08g000126</name>
</gene>
<organism evidence="1 2">
    <name type="scientific">Penicillium roqueforti (strain FM164)</name>
    <dbReference type="NCBI Taxonomy" id="1365484"/>
    <lineage>
        <taxon>Eukaryota</taxon>
        <taxon>Fungi</taxon>
        <taxon>Dikarya</taxon>
        <taxon>Ascomycota</taxon>
        <taxon>Pezizomycotina</taxon>
        <taxon>Eurotiomycetes</taxon>
        <taxon>Eurotiomycetidae</taxon>
        <taxon>Eurotiales</taxon>
        <taxon>Aspergillaceae</taxon>
        <taxon>Penicillium</taxon>
    </lineage>
</organism>
<evidence type="ECO:0000313" key="2">
    <source>
        <dbReference type="Proteomes" id="UP000030686"/>
    </source>
</evidence>
<protein>
    <submittedName>
        <fullName evidence="1">Uncharacterized protein</fullName>
    </submittedName>
</protein>
<name>W6QNT7_PENRF</name>